<accession>A0A9P6ZIK9</accession>
<dbReference type="Proteomes" id="UP000714275">
    <property type="component" value="Unassembled WGS sequence"/>
</dbReference>
<dbReference type="OrthoDB" id="5565328at2759"/>
<name>A0A9P6ZIK9_9AGAM</name>
<proteinExistence type="predicted"/>
<evidence type="ECO:0000313" key="1">
    <source>
        <dbReference type="EMBL" id="KAG1765283.1"/>
    </source>
</evidence>
<evidence type="ECO:0000313" key="2">
    <source>
        <dbReference type="Proteomes" id="UP000714275"/>
    </source>
</evidence>
<protein>
    <submittedName>
        <fullName evidence="1">Uncharacterized protein</fullName>
    </submittedName>
</protein>
<keyword evidence="2" id="KW-1185">Reference proteome</keyword>
<gene>
    <name evidence="1" type="ORF">EV702DRAFT_981643</name>
</gene>
<dbReference type="EMBL" id="JABBWD010000110">
    <property type="protein sequence ID" value="KAG1765283.1"/>
    <property type="molecule type" value="Genomic_DNA"/>
</dbReference>
<reference evidence="1" key="1">
    <citation type="journal article" date="2020" name="New Phytol.">
        <title>Comparative genomics reveals dynamic genome evolution in host specialist ectomycorrhizal fungi.</title>
        <authorList>
            <person name="Lofgren L.A."/>
            <person name="Nguyen N.H."/>
            <person name="Vilgalys R."/>
            <person name="Ruytinx J."/>
            <person name="Liao H.L."/>
            <person name="Branco S."/>
            <person name="Kuo A."/>
            <person name="LaButti K."/>
            <person name="Lipzen A."/>
            <person name="Andreopoulos W."/>
            <person name="Pangilinan J."/>
            <person name="Riley R."/>
            <person name="Hundley H."/>
            <person name="Na H."/>
            <person name="Barry K."/>
            <person name="Grigoriev I.V."/>
            <person name="Stajich J.E."/>
            <person name="Kennedy P.G."/>
        </authorList>
    </citation>
    <scope>NUCLEOTIDE SEQUENCE</scope>
    <source>
        <strain evidence="1">DOB743</strain>
    </source>
</reference>
<dbReference type="AlphaFoldDB" id="A0A9P6ZIK9"/>
<comment type="caution">
    <text evidence="1">The sequence shown here is derived from an EMBL/GenBank/DDBJ whole genome shotgun (WGS) entry which is preliminary data.</text>
</comment>
<sequence length="136" mass="14170">MGGTLEAVGKVVQAAVAGARGEIVGAKSHLKFALSLSTLAGENHLRALLLAQVGAQYLHTAPAHAMETLAVCETLGAGMGAKQKEADVGGKGKGKEKEKISDGNAAKHDLIGNALLRLWVGERFLGLFSLPFFYMV</sequence>
<organism evidence="1 2">
    <name type="scientific">Suillus placidus</name>
    <dbReference type="NCBI Taxonomy" id="48579"/>
    <lineage>
        <taxon>Eukaryota</taxon>
        <taxon>Fungi</taxon>
        <taxon>Dikarya</taxon>
        <taxon>Basidiomycota</taxon>
        <taxon>Agaricomycotina</taxon>
        <taxon>Agaricomycetes</taxon>
        <taxon>Agaricomycetidae</taxon>
        <taxon>Boletales</taxon>
        <taxon>Suillineae</taxon>
        <taxon>Suillaceae</taxon>
        <taxon>Suillus</taxon>
    </lineage>
</organism>